<evidence type="ECO:0000256" key="3">
    <source>
        <dbReference type="ARBA" id="ARBA00022679"/>
    </source>
</evidence>
<proteinExistence type="predicted"/>
<dbReference type="Proteomes" id="UP000070188">
    <property type="component" value="Unassembled WGS sequence"/>
</dbReference>
<dbReference type="PANTHER" id="PTHR12526">
    <property type="entry name" value="GLYCOSYLTRANSFERASE"/>
    <property type="match status" value="1"/>
</dbReference>
<gene>
    <name evidence="5" type="ORF">LI90_3435</name>
</gene>
<dbReference type="STRING" id="1469144.LI90_3435"/>
<keyword evidence="3 5" id="KW-0808">Transferase</keyword>
<evidence type="ECO:0000313" key="6">
    <source>
        <dbReference type="Proteomes" id="UP000070188"/>
    </source>
</evidence>
<keyword evidence="2" id="KW-0328">Glycosyltransferase</keyword>
<dbReference type="GO" id="GO:0016757">
    <property type="term" value="F:glycosyltransferase activity"/>
    <property type="evidence" value="ECO:0007669"/>
    <property type="project" value="UniProtKB-KW"/>
</dbReference>
<sequence>MKILMLVATNVANDARVVREAATLAEAGHQVHVIGKDVPEGYRPAGFTVSSAGGRSAFKKDGAGASRRLPVHLRAARWLLLPQHRNQVFRSWARAAYQDARSREFDVVHAHDFSTLELGARLADERGAKLVYDTHEYWPGRPRVGRPTPLQKWRESRVEQRLGARADAVVTVGEGVAEQLRARYGWSHVRVVRNTFPYAEPPAPPKAPRGLVYAGRLGPYRELETIVAAARLVDLPVTLVGPADETYLAGFDPGPATVRPPLPVAEVDALLRENGLALVTHSNRWINHRLALPNKLFHAVKAGVPVVATDVAELRRVVTRHGIGVLYRPGDAAGLAAAIREACDRYAELARNVRDSARELSWEKDAAVLTGLYERLAADDEKVGDP</sequence>
<keyword evidence="6" id="KW-1185">Reference proteome</keyword>
<dbReference type="OrthoDB" id="3335961at2"/>
<dbReference type="EMBL" id="LAXD01000001">
    <property type="protein sequence ID" value="KWX02392.1"/>
    <property type="molecule type" value="Genomic_DNA"/>
</dbReference>
<organism evidence="5 6">
    <name type="scientific">Carbonactinospora thermoautotrophica</name>
    <dbReference type="NCBI Taxonomy" id="1469144"/>
    <lineage>
        <taxon>Bacteria</taxon>
        <taxon>Bacillati</taxon>
        <taxon>Actinomycetota</taxon>
        <taxon>Actinomycetes</taxon>
        <taxon>Kitasatosporales</taxon>
        <taxon>Carbonactinosporaceae</taxon>
        <taxon>Carbonactinospora</taxon>
    </lineage>
</organism>
<dbReference type="Gene3D" id="3.40.50.2000">
    <property type="entry name" value="Glycogen Phosphorylase B"/>
    <property type="match status" value="2"/>
</dbReference>
<name>A0A132MYE9_9ACTN</name>
<dbReference type="Pfam" id="PF13439">
    <property type="entry name" value="Glyco_transf_4"/>
    <property type="match status" value="1"/>
</dbReference>
<protein>
    <recommendedName>
        <fullName evidence="1">D-inositol 3-phosphate glycosyltransferase</fullName>
    </recommendedName>
</protein>
<dbReference type="Pfam" id="PF13692">
    <property type="entry name" value="Glyco_trans_1_4"/>
    <property type="match status" value="1"/>
</dbReference>
<reference evidence="6" key="1">
    <citation type="submission" date="2015-04" db="EMBL/GenBank/DDBJ databases">
        <title>Physiological reanalysis, assessment of diazotrophy, and genome sequences of multiple isolates of Streptomyces thermoautotrophicus.</title>
        <authorList>
            <person name="MacKellar D.C."/>
            <person name="Lieber L."/>
            <person name="Norman J."/>
            <person name="Bolger A."/>
            <person name="Tobin C."/>
            <person name="Murray J.W."/>
            <person name="Chang R."/>
            <person name="Ford T."/>
            <person name="Nguyen P.Q."/>
            <person name="Woodward J."/>
            <person name="Permingeat H."/>
            <person name="Joshi N.S."/>
            <person name="Silver P.A."/>
            <person name="Usadel B."/>
            <person name="Rutherford A.W."/>
            <person name="Friesen M."/>
            <person name="Prell J."/>
        </authorList>
    </citation>
    <scope>NUCLEOTIDE SEQUENCE [LARGE SCALE GENOMIC DNA]</scope>
    <source>
        <strain evidence="6">H1</strain>
    </source>
</reference>
<dbReference type="AlphaFoldDB" id="A0A132MYE9"/>
<evidence type="ECO:0000256" key="1">
    <source>
        <dbReference type="ARBA" id="ARBA00021292"/>
    </source>
</evidence>
<comment type="caution">
    <text evidence="5">The sequence shown here is derived from an EMBL/GenBank/DDBJ whole genome shotgun (WGS) entry which is preliminary data.</text>
</comment>
<evidence type="ECO:0000256" key="2">
    <source>
        <dbReference type="ARBA" id="ARBA00022676"/>
    </source>
</evidence>
<dbReference type="InterPro" id="IPR028098">
    <property type="entry name" value="Glyco_trans_4-like_N"/>
</dbReference>
<dbReference type="PATRIC" id="fig|1469144.10.peg.3687"/>
<evidence type="ECO:0000259" key="4">
    <source>
        <dbReference type="Pfam" id="PF13439"/>
    </source>
</evidence>
<accession>A0A132MYE9</accession>
<feature type="domain" description="Glycosyltransferase subfamily 4-like N-terminal" evidence="4">
    <location>
        <begin position="17"/>
        <end position="194"/>
    </location>
</feature>
<evidence type="ECO:0000313" key="5">
    <source>
        <dbReference type="EMBL" id="KWX02392.1"/>
    </source>
</evidence>
<dbReference type="RefSeq" id="WP_066889376.1">
    <property type="nucleotide sequence ID" value="NZ_LAXD01000001.1"/>
</dbReference>
<dbReference type="PANTHER" id="PTHR12526:SF600">
    <property type="entry name" value="GLYCOSYL TRANSFERASE GROUP 1"/>
    <property type="match status" value="1"/>
</dbReference>
<dbReference type="SUPFAM" id="SSF53756">
    <property type="entry name" value="UDP-Glycosyltransferase/glycogen phosphorylase"/>
    <property type="match status" value="1"/>
</dbReference>